<dbReference type="Proteomes" id="UP000054007">
    <property type="component" value="Unassembled WGS sequence"/>
</dbReference>
<keyword evidence="3" id="KW-1185">Reference proteome</keyword>
<reference evidence="2 3" key="1">
    <citation type="journal article" date="2015" name="Fungal Genet. Biol.">
        <title>Evolution of novel wood decay mechanisms in Agaricales revealed by the genome sequences of Fistulina hepatica and Cylindrobasidium torrendii.</title>
        <authorList>
            <person name="Floudas D."/>
            <person name="Held B.W."/>
            <person name="Riley R."/>
            <person name="Nagy L.G."/>
            <person name="Koehler G."/>
            <person name="Ransdell A.S."/>
            <person name="Younus H."/>
            <person name="Chow J."/>
            <person name="Chiniquy J."/>
            <person name="Lipzen A."/>
            <person name="Tritt A."/>
            <person name="Sun H."/>
            <person name="Haridas S."/>
            <person name="LaButti K."/>
            <person name="Ohm R.A."/>
            <person name="Kues U."/>
            <person name="Blanchette R.A."/>
            <person name="Grigoriev I.V."/>
            <person name="Minto R.E."/>
            <person name="Hibbett D.S."/>
        </authorList>
    </citation>
    <scope>NUCLEOTIDE SEQUENCE [LARGE SCALE GENOMIC DNA]</scope>
    <source>
        <strain evidence="2 3">FP15055 ss-10</strain>
    </source>
</reference>
<accession>A0A0D7B0Y5</accession>
<dbReference type="EMBL" id="KN880668">
    <property type="protein sequence ID" value="KIY63865.1"/>
    <property type="molecule type" value="Genomic_DNA"/>
</dbReference>
<feature type="region of interest" description="Disordered" evidence="1">
    <location>
        <begin position="49"/>
        <end position="155"/>
    </location>
</feature>
<evidence type="ECO:0000256" key="1">
    <source>
        <dbReference type="SAM" id="MobiDB-lite"/>
    </source>
</evidence>
<proteinExistence type="predicted"/>
<protein>
    <submittedName>
        <fullName evidence="2">Uncharacterized protein</fullName>
    </submittedName>
</protein>
<feature type="compositionally biased region" description="Low complexity" evidence="1">
    <location>
        <begin position="72"/>
        <end position="101"/>
    </location>
</feature>
<evidence type="ECO:0000313" key="2">
    <source>
        <dbReference type="EMBL" id="KIY63865.1"/>
    </source>
</evidence>
<feature type="compositionally biased region" description="Basic residues" evidence="1">
    <location>
        <begin position="134"/>
        <end position="146"/>
    </location>
</feature>
<gene>
    <name evidence="2" type="ORF">CYLTODRAFT_121275</name>
</gene>
<name>A0A0D7B0Y5_9AGAR</name>
<feature type="compositionally biased region" description="Acidic residues" evidence="1">
    <location>
        <begin position="103"/>
        <end position="116"/>
    </location>
</feature>
<evidence type="ECO:0000313" key="3">
    <source>
        <dbReference type="Proteomes" id="UP000054007"/>
    </source>
</evidence>
<sequence length="185" mass="20159">MPPLQQTSFNVRALQVAIRDADLCPLRVAMDALPPLPGEEFELTDIEDLSGDESSNSVIPSLKTSAPYSHVPPSSTSSSLTSPASTTTTNHLTSTNSSPTTLVDEESDLTELDTSDDEYKLPSPLSKAGPRSVLGKRGRRPAKTRKLPTSSQPSIRRNLVVARRKPKNIDRQNKYLVASLPFKFD</sequence>
<organism evidence="2 3">
    <name type="scientific">Cylindrobasidium torrendii FP15055 ss-10</name>
    <dbReference type="NCBI Taxonomy" id="1314674"/>
    <lineage>
        <taxon>Eukaryota</taxon>
        <taxon>Fungi</taxon>
        <taxon>Dikarya</taxon>
        <taxon>Basidiomycota</taxon>
        <taxon>Agaricomycotina</taxon>
        <taxon>Agaricomycetes</taxon>
        <taxon>Agaricomycetidae</taxon>
        <taxon>Agaricales</taxon>
        <taxon>Marasmiineae</taxon>
        <taxon>Physalacriaceae</taxon>
        <taxon>Cylindrobasidium</taxon>
    </lineage>
</organism>
<feature type="compositionally biased region" description="Polar residues" evidence="1">
    <location>
        <begin position="52"/>
        <end position="67"/>
    </location>
</feature>
<dbReference type="AlphaFoldDB" id="A0A0D7B0Y5"/>